<dbReference type="PANTHER" id="PTHR24198">
    <property type="entry name" value="ANKYRIN REPEAT AND PROTEIN KINASE DOMAIN-CONTAINING PROTEIN"/>
    <property type="match status" value="1"/>
</dbReference>
<dbReference type="Gene3D" id="1.25.40.20">
    <property type="entry name" value="Ankyrin repeat-containing domain"/>
    <property type="match status" value="1"/>
</dbReference>
<gene>
    <name evidence="5" type="ORF">C1SCF055_LOCUS5397</name>
</gene>
<dbReference type="SUPFAM" id="SSF48403">
    <property type="entry name" value="Ankyrin repeat"/>
    <property type="match status" value="1"/>
</dbReference>
<keyword evidence="2 3" id="KW-0040">ANK repeat</keyword>
<keyword evidence="1" id="KW-0677">Repeat</keyword>
<evidence type="ECO:0000256" key="3">
    <source>
        <dbReference type="PROSITE-ProRule" id="PRU00023"/>
    </source>
</evidence>
<feature type="non-terminal residue" evidence="5">
    <location>
        <position position="595"/>
    </location>
</feature>
<sequence length="595" mass="66252">SKMGNSTCSRCAKPNNEPSFCEEVDGSGYGGWLFPMYLVKIRDFLEMEGVPEPHHVLKQKGLLHPWQPGMFSIFISHQWLGKGHPDPKGEHTTLLREVLRKVLDGSLQIQEDVVSNSYDRRVSLAQRVKEQLPKGYLFYDWFAIPQVTARLPGVHEDVTKSEIARAVNSIPAYVEFANLFIALVSFTQHQDTKEWCGYSSFFARGWCRGELWLHMLSSDTEEDSVVMINSTEEVKFMFPYDWLQNPVSGGKFTVEADRDVVVSLCMQALEKRIRELEFSGPLRTYRFYRSHQPSMLGQNYSHSGVPDFLDTFRFSSLREAALCQSSMNGLMCAVFCGDTTMLRLLASSTGDLNLRLHGLGQLGYFDGQTLVMAAVKSSRDPNVLATLLELRAEVNDRSRTGLTVAMMVKSPEQLRVLQDAMADLHSSYEPFGFTPLTSACGVPGCTTETIKALLEARCDPNPPLLGAGTAPLHQSILFSRGQISHVETVRLLLEWRADPNTPATPSGAFAAEAEAALKEESLNGKQSSYLKRTYAILPGLTPLHAAAWIGDPEITQLLLHFRADMRASNRRGDLPDDLAKESGSSHLLPLLTISL</sequence>
<dbReference type="Proteomes" id="UP001152797">
    <property type="component" value="Unassembled WGS sequence"/>
</dbReference>
<protein>
    <recommendedName>
        <fullName evidence="4">Tyrosine-protein phosphatase domain-containing protein</fullName>
    </recommendedName>
</protein>
<dbReference type="EMBL" id="CAMXCT030000329">
    <property type="protein sequence ID" value="CAL4764555.1"/>
    <property type="molecule type" value="Genomic_DNA"/>
</dbReference>
<evidence type="ECO:0000259" key="4">
    <source>
        <dbReference type="PROSITE" id="PS50055"/>
    </source>
</evidence>
<dbReference type="PROSITE" id="PS50055">
    <property type="entry name" value="TYR_PHOSPHATASE_PTP"/>
    <property type="match status" value="1"/>
</dbReference>
<organism evidence="5">
    <name type="scientific">Cladocopium goreaui</name>
    <dbReference type="NCBI Taxonomy" id="2562237"/>
    <lineage>
        <taxon>Eukaryota</taxon>
        <taxon>Sar</taxon>
        <taxon>Alveolata</taxon>
        <taxon>Dinophyceae</taxon>
        <taxon>Suessiales</taxon>
        <taxon>Symbiodiniaceae</taxon>
        <taxon>Cladocopium</taxon>
    </lineage>
</organism>
<evidence type="ECO:0000313" key="7">
    <source>
        <dbReference type="Proteomes" id="UP001152797"/>
    </source>
</evidence>
<dbReference type="OrthoDB" id="194358at2759"/>
<evidence type="ECO:0000256" key="1">
    <source>
        <dbReference type="ARBA" id="ARBA00022737"/>
    </source>
</evidence>
<dbReference type="InterPro" id="IPR036770">
    <property type="entry name" value="Ankyrin_rpt-contain_sf"/>
</dbReference>
<dbReference type="InterPro" id="IPR000242">
    <property type="entry name" value="PTP_cat"/>
</dbReference>
<dbReference type="EMBL" id="CAMXCT020000329">
    <property type="protein sequence ID" value="CAL1130618.1"/>
    <property type="molecule type" value="Genomic_DNA"/>
</dbReference>
<accession>A0A9P1BRN9</accession>
<dbReference type="PROSITE" id="PS50297">
    <property type="entry name" value="ANK_REP_REGION"/>
    <property type="match status" value="1"/>
</dbReference>
<comment type="caution">
    <text evidence="5">The sequence shown here is derived from an EMBL/GenBank/DDBJ whole genome shotgun (WGS) entry which is preliminary data.</text>
</comment>
<dbReference type="PANTHER" id="PTHR24198:SF165">
    <property type="entry name" value="ANKYRIN REPEAT-CONTAINING PROTEIN-RELATED"/>
    <property type="match status" value="1"/>
</dbReference>
<proteinExistence type="predicted"/>
<evidence type="ECO:0000256" key="2">
    <source>
        <dbReference type="ARBA" id="ARBA00023043"/>
    </source>
</evidence>
<dbReference type="GO" id="GO:0004725">
    <property type="term" value="F:protein tyrosine phosphatase activity"/>
    <property type="evidence" value="ECO:0007669"/>
    <property type="project" value="InterPro"/>
</dbReference>
<feature type="repeat" description="ANK" evidence="3">
    <location>
        <begin position="538"/>
        <end position="570"/>
    </location>
</feature>
<reference evidence="6 7" key="2">
    <citation type="submission" date="2024-05" db="EMBL/GenBank/DDBJ databases">
        <authorList>
            <person name="Chen Y."/>
            <person name="Shah S."/>
            <person name="Dougan E. K."/>
            <person name="Thang M."/>
            <person name="Chan C."/>
        </authorList>
    </citation>
    <scope>NUCLEOTIDE SEQUENCE [LARGE SCALE GENOMIC DNA]</scope>
</reference>
<dbReference type="InterPro" id="IPR002110">
    <property type="entry name" value="Ankyrin_rpt"/>
</dbReference>
<keyword evidence="7" id="KW-1185">Reference proteome</keyword>
<evidence type="ECO:0000313" key="6">
    <source>
        <dbReference type="EMBL" id="CAL4764555.1"/>
    </source>
</evidence>
<evidence type="ECO:0000313" key="5">
    <source>
        <dbReference type="EMBL" id="CAI3977243.1"/>
    </source>
</evidence>
<dbReference type="SMART" id="SM00248">
    <property type="entry name" value="ANK"/>
    <property type="match status" value="6"/>
</dbReference>
<dbReference type="AlphaFoldDB" id="A0A9P1BRN9"/>
<reference evidence="5" key="1">
    <citation type="submission" date="2022-10" db="EMBL/GenBank/DDBJ databases">
        <authorList>
            <person name="Chen Y."/>
            <person name="Dougan E. K."/>
            <person name="Chan C."/>
            <person name="Rhodes N."/>
            <person name="Thang M."/>
        </authorList>
    </citation>
    <scope>NUCLEOTIDE SEQUENCE</scope>
</reference>
<dbReference type="PROSITE" id="PS50088">
    <property type="entry name" value="ANK_REPEAT"/>
    <property type="match status" value="1"/>
</dbReference>
<name>A0A9P1BRN9_9DINO</name>
<feature type="domain" description="Tyrosine-protein phosphatase" evidence="4">
    <location>
        <begin position="151"/>
        <end position="424"/>
    </location>
</feature>
<dbReference type="EMBL" id="CAMXCT010000329">
    <property type="protein sequence ID" value="CAI3977243.1"/>
    <property type="molecule type" value="Genomic_DNA"/>
</dbReference>
<dbReference type="Pfam" id="PF00023">
    <property type="entry name" value="Ank"/>
    <property type="match status" value="1"/>
</dbReference>